<dbReference type="Gene3D" id="3.30.2310.20">
    <property type="entry name" value="RelE-like"/>
    <property type="match status" value="1"/>
</dbReference>
<evidence type="ECO:0000256" key="2">
    <source>
        <dbReference type="ARBA" id="ARBA00022649"/>
    </source>
</evidence>
<keyword evidence="2" id="KW-1277">Toxin-antitoxin system</keyword>
<accession>A0ABT9A0A6</accession>
<gene>
    <name evidence="3" type="ORF">Q5H94_13120</name>
</gene>
<proteinExistence type="inferred from homology"/>
<keyword evidence="4" id="KW-1185">Reference proteome</keyword>
<dbReference type="NCBIfam" id="TIGR02385">
    <property type="entry name" value="RelE_StbE"/>
    <property type="match status" value="1"/>
</dbReference>
<dbReference type="InterPro" id="IPR035093">
    <property type="entry name" value="RelE/ParE_toxin_dom_sf"/>
</dbReference>
<organism evidence="3 4">
    <name type="scientific">Sphingomonas immobilis</name>
    <dbReference type="NCBI Taxonomy" id="3063997"/>
    <lineage>
        <taxon>Bacteria</taxon>
        <taxon>Pseudomonadati</taxon>
        <taxon>Pseudomonadota</taxon>
        <taxon>Alphaproteobacteria</taxon>
        <taxon>Sphingomonadales</taxon>
        <taxon>Sphingomonadaceae</taxon>
        <taxon>Sphingomonas</taxon>
    </lineage>
</organism>
<dbReference type="PANTHER" id="PTHR33755">
    <property type="entry name" value="TOXIN PARE1-RELATED"/>
    <property type="match status" value="1"/>
</dbReference>
<dbReference type="RefSeq" id="WP_304561729.1">
    <property type="nucleotide sequence ID" value="NZ_JAUQSZ010000009.1"/>
</dbReference>
<sequence>MTLFVEWTDEATEDLLGILDYIAERNVSASERINALIQHTAERLPDHPYIHRPGRVPGTREAIVHPNYILVYRVGEAAIEVVAVLHARQQYP</sequence>
<reference evidence="3" key="1">
    <citation type="submission" date="2023-07" db="EMBL/GenBank/DDBJ databases">
        <authorList>
            <person name="Kim M.K."/>
        </authorList>
    </citation>
    <scope>NUCLEOTIDE SEQUENCE</scope>
    <source>
        <strain evidence="3">CA1-15</strain>
    </source>
</reference>
<comment type="similarity">
    <text evidence="1">Belongs to the RelE toxin family.</text>
</comment>
<dbReference type="Proteomes" id="UP001176468">
    <property type="component" value="Unassembled WGS sequence"/>
</dbReference>
<dbReference type="EMBL" id="JAUQSZ010000009">
    <property type="protein sequence ID" value="MDO7843270.1"/>
    <property type="molecule type" value="Genomic_DNA"/>
</dbReference>
<evidence type="ECO:0000313" key="4">
    <source>
        <dbReference type="Proteomes" id="UP001176468"/>
    </source>
</evidence>
<dbReference type="Pfam" id="PF05016">
    <property type="entry name" value="ParE_toxin"/>
    <property type="match status" value="1"/>
</dbReference>
<dbReference type="InterPro" id="IPR007712">
    <property type="entry name" value="RelE/ParE_toxin"/>
</dbReference>
<evidence type="ECO:0000256" key="1">
    <source>
        <dbReference type="ARBA" id="ARBA00006226"/>
    </source>
</evidence>
<protein>
    <submittedName>
        <fullName evidence="3">Type II toxin-antitoxin system RelE/ParE family toxin</fullName>
    </submittedName>
</protein>
<name>A0ABT9A0A6_9SPHN</name>
<evidence type="ECO:0000313" key="3">
    <source>
        <dbReference type="EMBL" id="MDO7843270.1"/>
    </source>
</evidence>
<comment type="caution">
    <text evidence="3">The sequence shown here is derived from an EMBL/GenBank/DDBJ whole genome shotgun (WGS) entry which is preliminary data.</text>
</comment>
<dbReference type="InterPro" id="IPR051803">
    <property type="entry name" value="TA_system_RelE-like_toxin"/>
</dbReference>